<reference evidence="2" key="1">
    <citation type="journal article" date="2005" name="Genome Res.">
        <title>Gene and alternative splicing annotation with AIR.</title>
        <authorList>
            <person name="Florea L."/>
            <person name="Di Francesco V."/>
            <person name="Miller J."/>
            <person name="Turner R."/>
            <person name="Yao A."/>
            <person name="Harris M."/>
            <person name="Walenz B."/>
            <person name="Mobarry C."/>
            <person name="Merkulov G.V."/>
            <person name="Charlab R."/>
            <person name="Dew I."/>
            <person name="Deng Z."/>
            <person name="Istrail S."/>
            <person name="Li P."/>
            <person name="Sutton G."/>
        </authorList>
    </citation>
    <scope>NUCLEOTIDE SEQUENCE</scope>
    <source>
        <strain evidence="2">BN</strain>
    </source>
</reference>
<evidence type="ECO:0000313" key="2">
    <source>
        <dbReference type="EMBL" id="EDL96579.1"/>
    </source>
</evidence>
<name>A6JX29_RAT</name>
<accession>A6JX29</accession>
<evidence type="ECO:0000256" key="1">
    <source>
        <dbReference type="SAM" id="MobiDB-lite"/>
    </source>
</evidence>
<gene>
    <name evidence="2" type="ORF">rCG_32084</name>
    <name evidence="3" type="ORF">rCG_32085</name>
</gene>
<reference evidence="2 4" key="2">
    <citation type="submission" date="2005-09" db="EMBL/GenBank/DDBJ databases">
        <authorList>
            <person name="Mural R.J."/>
            <person name="Li P.W."/>
            <person name="Adams M.D."/>
            <person name="Amanatides P.G."/>
            <person name="Baden-Tillson H."/>
            <person name="Barnstead M."/>
            <person name="Chin S.H."/>
            <person name="Dew I."/>
            <person name="Evans C.A."/>
            <person name="Ferriera S."/>
            <person name="Flanigan M."/>
            <person name="Fosler C."/>
            <person name="Glodek A."/>
            <person name="Gu Z."/>
            <person name="Holt R.A."/>
            <person name="Jennings D."/>
            <person name="Kraft C.L."/>
            <person name="Lu F."/>
            <person name="Nguyen T."/>
            <person name="Nusskern D.R."/>
            <person name="Pfannkoch C.M."/>
            <person name="Sitter C."/>
            <person name="Sutton G.G."/>
            <person name="Venter J.C."/>
            <person name="Wang Z."/>
            <person name="Woodage T."/>
            <person name="Zheng X.H."/>
            <person name="Zhong F."/>
        </authorList>
    </citation>
    <scope>NUCLEOTIDE SEQUENCE [LARGE SCALE GENOMIC DNA]</scope>
    <source>
        <strain evidence="2">BN</strain>
        <strain evidence="4">BN, Sprague-Dawley</strain>
    </source>
</reference>
<organism evidence="2 4">
    <name type="scientific">Rattus norvegicus</name>
    <name type="common">Rat</name>
    <dbReference type="NCBI Taxonomy" id="10116"/>
    <lineage>
        <taxon>Eukaryota</taxon>
        <taxon>Metazoa</taxon>
        <taxon>Chordata</taxon>
        <taxon>Craniata</taxon>
        <taxon>Vertebrata</taxon>
        <taxon>Euteleostomi</taxon>
        <taxon>Mammalia</taxon>
        <taxon>Eutheria</taxon>
        <taxon>Euarchontoglires</taxon>
        <taxon>Glires</taxon>
        <taxon>Rodentia</taxon>
        <taxon>Myomorpha</taxon>
        <taxon>Muroidea</taxon>
        <taxon>Muridae</taxon>
        <taxon>Murinae</taxon>
        <taxon>Rattus</taxon>
    </lineage>
</organism>
<feature type="region of interest" description="Disordered" evidence="1">
    <location>
        <begin position="1"/>
        <end position="27"/>
    </location>
</feature>
<sequence>MMRLSTRPSAEPSPSLWEQIKVTSCQR</sequence>
<evidence type="ECO:0000313" key="3">
    <source>
        <dbReference type="EMBL" id="EDL96580.1"/>
    </source>
</evidence>
<protein>
    <submittedName>
        <fullName evidence="2">RCG32084</fullName>
    </submittedName>
    <submittedName>
        <fullName evidence="3">RCG32085</fullName>
    </submittedName>
</protein>
<dbReference type="EMBL" id="CH474005">
    <property type="protein sequence ID" value="EDL96580.1"/>
    <property type="molecule type" value="Genomic_DNA"/>
</dbReference>
<proteinExistence type="predicted"/>
<dbReference type="AlphaFoldDB" id="A6JX29"/>
<dbReference type="Proteomes" id="UP000234681">
    <property type="component" value="Chromosome 3"/>
</dbReference>
<evidence type="ECO:0000313" key="4">
    <source>
        <dbReference type="Proteomes" id="UP000234681"/>
    </source>
</evidence>
<dbReference type="EMBL" id="CH474005">
    <property type="protein sequence ID" value="EDL96579.1"/>
    <property type="molecule type" value="Genomic_DNA"/>
</dbReference>